<accession>A0A150G0Z6</accession>
<evidence type="ECO:0000313" key="3">
    <source>
        <dbReference type="EMBL" id="KXZ42980.1"/>
    </source>
</evidence>
<organism evidence="3 4">
    <name type="scientific">Gonium pectorale</name>
    <name type="common">Green alga</name>
    <dbReference type="NCBI Taxonomy" id="33097"/>
    <lineage>
        <taxon>Eukaryota</taxon>
        <taxon>Viridiplantae</taxon>
        <taxon>Chlorophyta</taxon>
        <taxon>core chlorophytes</taxon>
        <taxon>Chlorophyceae</taxon>
        <taxon>CS clade</taxon>
        <taxon>Chlamydomonadales</taxon>
        <taxon>Volvocaceae</taxon>
        <taxon>Gonium</taxon>
    </lineage>
</organism>
<feature type="region of interest" description="Disordered" evidence="1">
    <location>
        <begin position="855"/>
        <end position="876"/>
    </location>
</feature>
<evidence type="ECO:0000259" key="2">
    <source>
        <dbReference type="PROSITE" id="PS51286"/>
    </source>
</evidence>
<feature type="compositionally biased region" description="Low complexity" evidence="1">
    <location>
        <begin position="752"/>
        <end position="775"/>
    </location>
</feature>
<feature type="compositionally biased region" description="Pro residues" evidence="1">
    <location>
        <begin position="163"/>
        <end position="188"/>
    </location>
</feature>
<name>A0A150G0Z6_GONPE</name>
<evidence type="ECO:0000256" key="1">
    <source>
        <dbReference type="SAM" id="MobiDB-lite"/>
    </source>
</evidence>
<feature type="region of interest" description="Disordered" evidence="1">
    <location>
        <begin position="1"/>
        <end position="20"/>
    </location>
</feature>
<dbReference type="PROSITE" id="PS51286">
    <property type="entry name" value="RAP"/>
    <property type="match status" value="1"/>
</dbReference>
<feature type="region of interest" description="Disordered" evidence="1">
    <location>
        <begin position="161"/>
        <end position="188"/>
    </location>
</feature>
<feature type="compositionally biased region" description="Gly residues" evidence="1">
    <location>
        <begin position="8"/>
        <end position="17"/>
    </location>
</feature>
<dbReference type="OrthoDB" id="544297at2759"/>
<dbReference type="Proteomes" id="UP000075714">
    <property type="component" value="Unassembled WGS sequence"/>
</dbReference>
<feature type="region of interest" description="Disordered" evidence="1">
    <location>
        <begin position="110"/>
        <end position="134"/>
    </location>
</feature>
<feature type="region of interest" description="Disordered" evidence="1">
    <location>
        <begin position="501"/>
        <end position="567"/>
    </location>
</feature>
<dbReference type="InterPro" id="IPR013584">
    <property type="entry name" value="RAP"/>
</dbReference>
<sequence length="922" mass="94219">MALHPAAGGSGGPGGAGLAAASHRDLPSLAEAVLRRGAAQAWAAAEDIASLRDAFGLAYELGMRPGERPREDDPELISLRREVGGWTHWGSHLSAALLARLAERDGELLLTPPVQQGPGGGPERSPRSRWRAGASPNWRSAAAGVDHVRLWEALAAAAALPEPSAPPPPSLPSVPPPPSLPSAPPPPALSGDALAALGASARALVRLTPGELGPRQCVAVLSAGAALVAAGRLPEGWGKPKLWRHLARCAAEGAGPASGAELSGAFLALGRLAEEFDPRVSERALRCLEAEVARRLAGEGEGAAQGEEAVTGNVAVELGKGDGQSPPRAPAQPAALGNGGRDGGSGRHLAPQQLAGILWGCAKLHRWRADSDGSGSYRYRYLYCLYRRATGGAFLQRLAAALGSSARALGAAQIVGCLHALATLGCCGPEYGPSVGALAEAALAILATRPQDVSDRDLSALLCDLAALLNASGSGAGAGAGDSSVARLEAAAPLGAPQKTLQTAAAGSGTGGVASSEAAPLGAPRPPPGGVGIGPEGPPATRHAPPHGYCGGGGGGGGGSGGGGGEAPARALVDATVAEWLRRDLASPHRSDLINAASALASLVRGTADPTAHVGQDRPYPEQYERWFRSAARAATQPGFVDGATAADLVALLHAMAAVRQRPPAAMLSLWAQVRDLALHWAEFQHRAAGLWSLAVLYGDLRRLEAADRAAVNAVQLSPAPLSGAGLLRAMQDALVEVHLRDSPGSYPGPPSTASTSTSTSTPTSALASAAASSPMTDPREQEVLRALEGLARPQQPPTAARPGRQGGKAASAARTVVVSVRRRPWLPDLGRSVGAVVGLAGGRQVAVEVDGPGRFLAGGEQQQQRQRRRTRDGVTQLRDRQLGRALGPDNVLSVPYWEWDELGGNRVAQEAYLVRRLRGAR</sequence>
<evidence type="ECO:0000313" key="4">
    <source>
        <dbReference type="Proteomes" id="UP000075714"/>
    </source>
</evidence>
<keyword evidence="4" id="KW-1185">Reference proteome</keyword>
<dbReference type="AlphaFoldDB" id="A0A150G0Z6"/>
<feature type="region of interest" description="Disordered" evidence="1">
    <location>
        <begin position="741"/>
        <end position="813"/>
    </location>
</feature>
<dbReference type="EMBL" id="LSYV01000108">
    <property type="protein sequence ID" value="KXZ42980.1"/>
    <property type="molecule type" value="Genomic_DNA"/>
</dbReference>
<proteinExistence type="predicted"/>
<feature type="compositionally biased region" description="Gly residues" evidence="1">
    <location>
        <begin position="549"/>
        <end position="566"/>
    </location>
</feature>
<gene>
    <name evidence="3" type="ORF">GPECTOR_108g175</name>
</gene>
<feature type="domain" description="RAP" evidence="2">
    <location>
        <begin position="846"/>
        <end position="916"/>
    </location>
</feature>
<protein>
    <recommendedName>
        <fullName evidence="2">RAP domain-containing protein</fullName>
    </recommendedName>
</protein>
<reference evidence="4" key="1">
    <citation type="journal article" date="2016" name="Nat. Commun.">
        <title>The Gonium pectorale genome demonstrates co-option of cell cycle regulation during the evolution of multicellularity.</title>
        <authorList>
            <person name="Hanschen E.R."/>
            <person name="Marriage T.N."/>
            <person name="Ferris P.J."/>
            <person name="Hamaji T."/>
            <person name="Toyoda A."/>
            <person name="Fujiyama A."/>
            <person name="Neme R."/>
            <person name="Noguchi H."/>
            <person name="Minakuchi Y."/>
            <person name="Suzuki M."/>
            <person name="Kawai-Toyooka H."/>
            <person name="Smith D.R."/>
            <person name="Sparks H."/>
            <person name="Anderson J."/>
            <person name="Bakaric R."/>
            <person name="Luria V."/>
            <person name="Karger A."/>
            <person name="Kirschner M.W."/>
            <person name="Durand P.M."/>
            <person name="Michod R.E."/>
            <person name="Nozaki H."/>
            <person name="Olson B.J."/>
        </authorList>
    </citation>
    <scope>NUCLEOTIDE SEQUENCE [LARGE SCALE GENOMIC DNA]</scope>
    <source>
        <strain evidence="4">NIES-2863</strain>
    </source>
</reference>
<feature type="compositionally biased region" description="Low complexity" evidence="1">
    <location>
        <begin position="792"/>
        <end position="813"/>
    </location>
</feature>
<feature type="region of interest" description="Disordered" evidence="1">
    <location>
        <begin position="318"/>
        <end position="346"/>
    </location>
</feature>
<feature type="compositionally biased region" description="Low complexity" evidence="1">
    <location>
        <begin position="513"/>
        <end position="522"/>
    </location>
</feature>
<comment type="caution">
    <text evidence="3">The sequence shown here is derived from an EMBL/GenBank/DDBJ whole genome shotgun (WGS) entry which is preliminary data.</text>
</comment>